<dbReference type="SUPFAM" id="SSF55486">
    <property type="entry name" value="Metalloproteases ('zincins'), catalytic domain"/>
    <property type="match status" value="1"/>
</dbReference>
<evidence type="ECO:0000313" key="19">
    <source>
        <dbReference type="Proteomes" id="UP000092634"/>
    </source>
</evidence>
<evidence type="ECO:0000313" key="18">
    <source>
        <dbReference type="EMBL" id="OFJ47317.1"/>
    </source>
</evidence>
<feature type="chain" id="PRO_5009214491" description="Aminopeptidase" evidence="14">
    <location>
        <begin position="33"/>
        <end position="901"/>
    </location>
</feature>
<comment type="caution">
    <text evidence="18">The sequence shown here is derived from an EMBL/GenBank/DDBJ whole genome shotgun (WGS) entry which is preliminary data.</text>
</comment>
<dbReference type="SUPFAM" id="SSF63737">
    <property type="entry name" value="Leukotriene A4 hydrolase N-terminal domain"/>
    <property type="match status" value="1"/>
</dbReference>
<dbReference type="GO" id="GO:0008270">
    <property type="term" value="F:zinc ion binding"/>
    <property type="evidence" value="ECO:0007669"/>
    <property type="project" value="UniProtKB-UniRule"/>
</dbReference>
<dbReference type="Proteomes" id="UP000092634">
    <property type="component" value="Unassembled WGS sequence"/>
</dbReference>
<keyword evidence="4 13" id="KW-0645">Protease</keyword>
<feature type="domain" description="ERAP1-like C-terminal" evidence="16">
    <location>
        <begin position="567"/>
        <end position="868"/>
    </location>
</feature>
<dbReference type="InterPro" id="IPR045357">
    <property type="entry name" value="Aminopeptidase_N-like_N"/>
</dbReference>
<dbReference type="GO" id="GO:0016020">
    <property type="term" value="C:membrane"/>
    <property type="evidence" value="ECO:0007669"/>
    <property type="project" value="TreeGrafter"/>
</dbReference>
<dbReference type="GO" id="GO:0006508">
    <property type="term" value="P:proteolysis"/>
    <property type="evidence" value="ECO:0007669"/>
    <property type="project" value="UniProtKB-KW"/>
</dbReference>
<dbReference type="InterPro" id="IPR027268">
    <property type="entry name" value="Peptidase_M4/M1_CTD_sf"/>
</dbReference>
<evidence type="ECO:0000256" key="5">
    <source>
        <dbReference type="ARBA" id="ARBA00022723"/>
    </source>
</evidence>
<feature type="binding site" evidence="11">
    <location>
        <position position="347"/>
    </location>
    <ligand>
        <name>Zn(2+)</name>
        <dbReference type="ChEBI" id="CHEBI:29105"/>
        <note>catalytic</note>
    </ligand>
</feature>
<evidence type="ECO:0000256" key="10">
    <source>
        <dbReference type="PIRSR" id="PIRSR634016-2"/>
    </source>
</evidence>
<feature type="site" description="Transition state stabilizer" evidence="12">
    <location>
        <position position="432"/>
    </location>
</feature>
<keyword evidence="3 13" id="KW-0031">Aminopeptidase</keyword>
<dbReference type="GO" id="GO:0005615">
    <property type="term" value="C:extracellular space"/>
    <property type="evidence" value="ECO:0007669"/>
    <property type="project" value="TreeGrafter"/>
</dbReference>
<evidence type="ECO:0000256" key="3">
    <source>
        <dbReference type="ARBA" id="ARBA00022438"/>
    </source>
</evidence>
<comment type="cofactor">
    <cofactor evidence="11 13">
        <name>Zn(2+)</name>
        <dbReference type="ChEBI" id="CHEBI:29105"/>
    </cofactor>
    <text evidence="11 13">Binds 1 zinc ion per subunit.</text>
</comment>
<sequence length="901" mass="97512">MHRIRTPRFRRSQLAAAVLALTAITAFKPGHAAPGVKYASASHANATTTQLPRGVTPLHYMLSITPDAAAATFKGAAAIKVAVDTPTTSITLNALNLAFASAAIEGAGGSKQVTRQIEFDADKQTATLHFDQPLAKGEYQLRIDYSGKIGTQATGLFSLDYDTPQGRQRALYTQFENSDARSMLPSWDEPDYKATFALDVIVPSKQMAVGNMPIASSEELGNGMKHVRFATTPRMSTYLLFFGLGDFERATKMADGTEVGVITKKGALAQSRYALDESSALLREYNDYFGVRYPLPKLDNIAAPGRSQFFGAMENWGAVFTFEYALLLDPTISTQTDKENIYTTLSHEMAHQWFGDLVTMRWWDDLWLNEGFASWMESRTTERLHPEWNTALSNVGGRESAMSQDALRTTHPVVQRIATVEQASQAFDGITYQKGEAVIRMLEAYVGADTWRTAVRNYMRKHAYGNTVSDDLWREVDAAAGKPVSAIAHDFTLQPGVPMITVSDAVCSKGSTRVTLTQSEFSKDQPDKKPLSWKVPVIASTVGNGKPARVLVKDGKAILNVPGCGALLVNVGQSGYYRTVYAPAGARALAGSFARLAPIDQLGLLADSQSLSMAGLQDPAGFLELLKATPLSADPQVLGRVAASLNSLYEQYAGDSVDSKARQKAFGRFAMTRLTPMMTQTGWEARAGEASSVATLRGRLISILGDMGEPGVLQEARRRYAASLHDPAAMPAALRSSILGVVAQHADAATWEQLHAKAQQEKTPLVKNQLYDLLAASDDAALAQRALTLALTEEPGVTNSAAMISRVSRTHPELAFDFALAHLEQVNARIDASSRSRYVPRLAAASAQPDMIAKLEAYAQAHLPAGARGDADSSVAGIKYRIKLRAERLPAIDAWLAKQAG</sequence>
<organism evidence="18 19">
    <name type="scientific">Janthinobacterium lividum</name>
    <dbReference type="NCBI Taxonomy" id="29581"/>
    <lineage>
        <taxon>Bacteria</taxon>
        <taxon>Pseudomonadati</taxon>
        <taxon>Pseudomonadota</taxon>
        <taxon>Betaproteobacteria</taxon>
        <taxon>Burkholderiales</taxon>
        <taxon>Oxalobacteraceae</taxon>
        <taxon>Janthinobacterium</taxon>
    </lineage>
</organism>
<gene>
    <name evidence="18" type="ORF">BA896_016125</name>
</gene>
<evidence type="ECO:0000256" key="4">
    <source>
        <dbReference type="ARBA" id="ARBA00022670"/>
    </source>
</evidence>
<dbReference type="CDD" id="cd09601">
    <property type="entry name" value="M1_APN-Q_like"/>
    <property type="match status" value="1"/>
</dbReference>
<dbReference type="InterPro" id="IPR034016">
    <property type="entry name" value="M1_APN-typ"/>
</dbReference>
<evidence type="ECO:0000256" key="13">
    <source>
        <dbReference type="RuleBase" id="RU364040"/>
    </source>
</evidence>
<evidence type="ECO:0000256" key="12">
    <source>
        <dbReference type="PIRSR" id="PIRSR634016-4"/>
    </source>
</evidence>
<dbReference type="EMBL" id="MAQB02000006">
    <property type="protein sequence ID" value="OFJ47317.1"/>
    <property type="molecule type" value="Genomic_DNA"/>
</dbReference>
<feature type="binding site" evidence="10">
    <location>
        <position position="835"/>
    </location>
    <ligand>
        <name>substrate</name>
    </ligand>
</feature>
<evidence type="ECO:0000256" key="14">
    <source>
        <dbReference type="SAM" id="SignalP"/>
    </source>
</evidence>
<evidence type="ECO:0000256" key="6">
    <source>
        <dbReference type="ARBA" id="ARBA00022801"/>
    </source>
</evidence>
<feature type="domain" description="Aminopeptidase N-like N-terminal" evidence="17">
    <location>
        <begin position="57"/>
        <end position="239"/>
    </location>
</feature>
<evidence type="ECO:0000256" key="7">
    <source>
        <dbReference type="ARBA" id="ARBA00022833"/>
    </source>
</evidence>
<keyword evidence="7 11" id="KW-0862">Zinc</keyword>
<evidence type="ECO:0000259" key="15">
    <source>
        <dbReference type="Pfam" id="PF01433"/>
    </source>
</evidence>
<comment type="catalytic activity">
    <reaction evidence="1">
        <text>Release of an N-terminal amino acid, Xaa-|-Yaa- from a peptide, amide or arylamide. Xaa is preferably Ala, but may be most amino acids including Pro (slow action). When a terminal hydrophobic residue is followed by a prolyl residue, the two may be released as an intact Xaa-Pro dipeptide.</text>
        <dbReference type="EC" id="3.4.11.2"/>
    </reaction>
</comment>
<evidence type="ECO:0000256" key="8">
    <source>
        <dbReference type="ARBA" id="ARBA00023049"/>
    </source>
</evidence>
<dbReference type="InterPro" id="IPR001930">
    <property type="entry name" value="Peptidase_M1"/>
</dbReference>
<dbReference type="GO" id="GO:0043171">
    <property type="term" value="P:peptide catabolic process"/>
    <property type="evidence" value="ECO:0007669"/>
    <property type="project" value="TreeGrafter"/>
</dbReference>
<dbReference type="Pfam" id="PF01433">
    <property type="entry name" value="Peptidase_M1"/>
    <property type="match status" value="1"/>
</dbReference>
<feature type="domain" description="Peptidase M1 membrane alanine aminopeptidase" evidence="15">
    <location>
        <begin position="273"/>
        <end position="490"/>
    </location>
</feature>
<dbReference type="AlphaFoldDB" id="A0A1E8PMZ6"/>
<dbReference type="GO" id="GO:0005737">
    <property type="term" value="C:cytoplasm"/>
    <property type="evidence" value="ECO:0007669"/>
    <property type="project" value="TreeGrafter"/>
</dbReference>
<dbReference type="GO" id="GO:0042277">
    <property type="term" value="F:peptide binding"/>
    <property type="evidence" value="ECO:0007669"/>
    <property type="project" value="TreeGrafter"/>
</dbReference>
<feature type="active site" description="Proton acceptor" evidence="9">
    <location>
        <position position="348"/>
    </location>
</feature>
<dbReference type="PANTHER" id="PTHR11533:SF174">
    <property type="entry name" value="PUROMYCIN-SENSITIVE AMINOPEPTIDASE-RELATED"/>
    <property type="match status" value="1"/>
</dbReference>
<dbReference type="FunFam" id="1.10.390.10:FF:000006">
    <property type="entry name" value="Puromycin-sensitive aminopeptidase"/>
    <property type="match status" value="1"/>
</dbReference>
<dbReference type="EC" id="3.4.11.-" evidence="13"/>
<feature type="binding site" evidence="10">
    <location>
        <begin position="311"/>
        <end position="315"/>
    </location>
    <ligand>
        <name>substrate</name>
    </ligand>
</feature>
<feature type="signal peptide" evidence="14">
    <location>
        <begin position="1"/>
        <end position="32"/>
    </location>
</feature>
<evidence type="ECO:0000256" key="1">
    <source>
        <dbReference type="ARBA" id="ARBA00000098"/>
    </source>
</evidence>
<accession>A0A1E8PMZ6</accession>
<dbReference type="PRINTS" id="PR00756">
    <property type="entry name" value="ALADIPTASE"/>
</dbReference>
<dbReference type="Pfam" id="PF11838">
    <property type="entry name" value="ERAP1_C"/>
    <property type="match status" value="1"/>
</dbReference>
<dbReference type="GO" id="GO:0070006">
    <property type="term" value="F:metalloaminopeptidase activity"/>
    <property type="evidence" value="ECO:0007669"/>
    <property type="project" value="TreeGrafter"/>
</dbReference>
<dbReference type="Gene3D" id="2.60.40.1910">
    <property type="match status" value="1"/>
</dbReference>
<keyword evidence="5 11" id="KW-0479">Metal-binding</keyword>
<dbReference type="InterPro" id="IPR050344">
    <property type="entry name" value="Peptidase_M1_aminopeptidases"/>
</dbReference>
<dbReference type="Gene3D" id="2.60.40.1730">
    <property type="entry name" value="tricorn interacting facor f3 domain"/>
    <property type="match status" value="1"/>
</dbReference>
<feature type="binding site" evidence="10">
    <location>
        <position position="176"/>
    </location>
    <ligand>
        <name>substrate</name>
    </ligand>
</feature>
<feature type="binding site" evidence="11">
    <location>
        <position position="370"/>
    </location>
    <ligand>
        <name>Zn(2+)</name>
        <dbReference type="ChEBI" id="CHEBI:29105"/>
        <note>catalytic</note>
    </ligand>
</feature>
<dbReference type="Gene3D" id="1.10.390.10">
    <property type="entry name" value="Neutral Protease Domain 2"/>
    <property type="match status" value="1"/>
</dbReference>
<dbReference type="PANTHER" id="PTHR11533">
    <property type="entry name" value="PROTEASE M1 ZINC METALLOPROTEASE"/>
    <property type="match status" value="1"/>
</dbReference>
<reference evidence="18 19" key="1">
    <citation type="submission" date="2016-10" db="EMBL/GenBank/DDBJ databases">
        <title>Updated version of Genome Assembly of Janthinobacterium lividum ERGS5:01.</title>
        <authorList>
            <person name="Kumar R."/>
            <person name="Acharya V."/>
            <person name="Singh D."/>
        </authorList>
    </citation>
    <scope>NUCLEOTIDE SEQUENCE [LARGE SCALE GENOMIC DNA]</scope>
    <source>
        <strain evidence="18 19">ERGS5:01</strain>
    </source>
</reference>
<evidence type="ECO:0000256" key="11">
    <source>
        <dbReference type="PIRSR" id="PIRSR634016-3"/>
    </source>
</evidence>
<proteinExistence type="inferred from homology"/>
<dbReference type="InterPro" id="IPR014782">
    <property type="entry name" value="Peptidase_M1_dom"/>
</dbReference>
<keyword evidence="6 13" id="KW-0378">Hydrolase</keyword>
<protein>
    <recommendedName>
        <fullName evidence="13">Aminopeptidase</fullName>
        <ecNumber evidence="13">3.4.11.-</ecNumber>
    </recommendedName>
</protein>
<keyword evidence="14" id="KW-0732">Signal</keyword>
<dbReference type="InterPro" id="IPR042097">
    <property type="entry name" value="Aminopeptidase_N-like_N_sf"/>
</dbReference>
<dbReference type="GO" id="GO:0016285">
    <property type="term" value="F:alanyl aminopeptidase activity"/>
    <property type="evidence" value="ECO:0007669"/>
    <property type="project" value="UniProtKB-EC"/>
</dbReference>
<name>A0A1E8PMZ6_9BURK</name>
<evidence type="ECO:0000259" key="17">
    <source>
        <dbReference type="Pfam" id="PF17900"/>
    </source>
</evidence>
<dbReference type="Pfam" id="PF17900">
    <property type="entry name" value="Peptidase_M1_N"/>
    <property type="match status" value="1"/>
</dbReference>
<evidence type="ECO:0000256" key="2">
    <source>
        <dbReference type="ARBA" id="ARBA00010136"/>
    </source>
</evidence>
<keyword evidence="8 13" id="KW-0482">Metalloprotease</keyword>
<dbReference type="InterPro" id="IPR024571">
    <property type="entry name" value="ERAP1-like_C_dom"/>
</dbReference>
<comment type="similarity">
    <text evidence="2 13">Belongs to the peptidase M1 family.</text>
</comment>
<feature type="binding site" evidence="11">
    <location>
        <position position="351"/>
    </location>
    <ligand>
        <name>Zn(2+)</name>
        <dbReference type="ChEBI" id="CHEBI:29105"/>
        <note>catalytic</note>
    </ligand>
</feature>
<evidence type="ECO:0000256" key="9">
    <source>
        <dbReference type="PIRSR" id="PIRSR634016-1"/>
    </source>
</evidence>
<evidence type="ECO:0000259" key="16">
    <source>
        <dbReference type="Pfam" id="PF11838"/>
    </source>
</evidence>
<dbReference type="Gene3D" id="1.25.50.20">
    <property type="match status" value="1"/>
</dbReference>